<feature type="transmembrane region" description="Helical" evidence="1">
    <location>
        <begin position="136"/>
        <end position="157"/>
    </location>
</feature>
<sequence length="248" mass="28928">MGPFLIDWVPICQESSPSSSGKLPPRQETPIVQEYNQIDLDPPFVEEFELAENVGHTPSPVFTSREAPPIPRFDDVWSLGTLVFSLFQAYWNLPRQFLGIFCMIFNSSECLMYHSFGFGEFLDFLFRFYMEFTVPLVLLFTIIVLQLAIFAAPRLALRFGNPLPLLIPAIYISCFFYMMTNFLTAISMLSNIATTLRFEIWREYLQSSLAGLYWMYSLFNMFAFSQLIAFNFVRAREKYNMEQEMRNP</sequence>
<organism evidence="2 3">
    <name type="scientific">Caenorhabditis japonica</name>
    <dbReference type="NCBI Taxonomy" id="281687"/>
    <lineage>
        <taxon>Eukaryota</taxon>
        <taxon>Metazoa</taxon>
        <taxon>Ecdysozoa</taxon>
        <taxon>Nematoda</taxon>
        <taxon>Chromadorea</taxon>
        <taxon>Rhabditida</taxon>
        <taxon>Rhabditina</taxon>
        <taxon>Rhabditomorpha</taxon>
        <taxon>Rhabditoidea</taxon>
        <taxon>Rhabditidae</taxon>
        <taxon>Peloderinae</taxon>
        <taxon>Caenorhabditis</taxon>
    </lineage>
</organism>
<proteinExistence type="predicted"/>
<name>A0A8R1DR26_CAEJA</name>
<reference evidence="3" key="1">
    <citation type="submission" date="2010-08" db="EMBL/GenBank/DDBJ databases">
        <authorList>
            <consortium name="Caenorhabditis japonica Sequencing Consortium"/>
            <person name="Wilson R.K."/>
        </authorList>
    </citation>
    <scope>NUCLEOTIDE SEQUENCE [LARGE SCALE GENOMIC DNA]</scope>
    <source>
        <strain evidence="3">DF5081</strain>
    </source>
</reference>
<evidence type="ECO:0008006" key="4">
    <source>
        <dbReference type="Google" id="ProtNLM"/>
    </source>
</evidence>
<dbReference type="Proteomes" id="UP000005237">
    <property type="component" value="Unassembled WGS sequence"/>
</dbReference>
<evidence type="ECO:0000313" key="3">
    <source>
        <dbReference type="Proteomes" id="UP000005237"/>
    </source>
</evidence>
<keyword evidence="1" id="KW-0472">Membrane</keyword>
<keyword evidence="3" id="KW-1185">Reference proteome</keyword>
<dbReference type="AlphaFoldDB" id="A0A8R1DR26"/>
<evidence type="ECO:0000256" key="1">
    <source>
        <dbReference type="SAM" id="Phobius"/>
    </source>
</evidence>
<feature type="transmembrane region" description="Helical" evidence="1">
    <location>
        <begin position="213"/>
        <end position="233"/>
    </location>
</feature>
<keyword evidence="1" id="KW-0812">Transmembrane</keyword>
<protein>
    <recommendedName>
        <fullName evidence="4">Transmembrane protein</fullName>
    </recommendedName>
</protein>
<dbReference type="EnsemblMetazoa" id="CJA09224.1">
    <property type="protein sequence ID" value="CJA09224.1"/>
    <property type="gene ID" value="WBGene00128428"/>
</dbReference>
<keyword evidence="1" id="KW-1133">Transmembrane helix</keyword>
<evidence type="ECO:0000313" key="2">
    <source>
        <dbReference type="EnsemblMetazoa" id="CJA09224.1"/>
    </source>
</evidence>
<reference evidence="2" key="2">
    <citation type="submission" date="2022-06" db="UniProtKB">
        <authorList>
            <consortium name="EnsemblMetazoa"/>
        </authorList>
    </citation>
    <scope>IDENTIFICATION</scope>
    <source>
        <strain evidence="2">DF5081</strain>
    </source>
</reference>
<accession>A0A8R1DR26</accession>